<dbReference type="SUPFAM" id="SSF53335">
    <property type="entry name" value="S-adenosyl-L-methionine-dependent methyltransferases"/>
    <property type="match status" value="1"/>
</dbReference>
<dbReference type="AlphaFoldDB" id="A0AA94HRX8"/>
<proteinExistence type="predicted"/>
<evidence type="ECO:0000313" key="3">
    <source>
        <dbReference type="Proteomes" id="UP000182680"/>
    </source>
</evidence>
<name>A0AA94HRX8_DESDE</name>
<accession>A0AA94HRX8</accession>
<dbReference type="InterPro" id="IPR041698">
    <property type="entry name" value="Methyltransf_25"/>
</dbReference>
<comment type="caution">
    <text evidence="2">The sequence shown here is derived from an EMBL/GenBank/DDBJ whole genome shotgun (WGS) entry which is preliminary data.</text>
</comment>
<dbReference type="CDD" id="cd02440">
    <property type="entry name" value="AdoMet_MTases"/>
    <property type="match status" value="1"/>
</dbReference>
<dbReference type="InterPro" id="IPR029063">
    <property type="entry name" value="SAM-dependent_MTases_sf"/>
</dbReference>
<evidence type="ECO:0000259" key="1">
    <source>
        <dbReference type="Pfam" id="PF13649"/>
    </source>
</evidence>
<gene>
    <name evidence="2" type="ORF">SAMN02910291_01004</name>
</gene>
<reference evidence="3" key="1">
    <citation type="submission" date="2016-11" db="EMBL/GenBank/DDBJ databases">
        <authorList>
            <person name="Jaros S."/>
            <person name="Januszkiewicz K."/>
            <person name="Wedrychowicz H."/>
        </authorList>
    </citation>
    <scope>NUCLEOTIDE SEQUENCE [LARGE SCALE GENOMIC DNA]</scope>
    <source>
        <strain evidence="3">DSM 7057</strain>
    </source>
</reference>
<evidence type="ECO:0000313" key="2">
    <source>
        <dbReference type="EMBL" id="SFW36268.1"/>
    </source>
</evidence>
<dbReference type="RefSeq" id="WP_072311572.1">
    <property type="nucleotide sequence ID" value="NZ_FPIW01000012.1"/>
</dbReference>
<sequence length="247" mass="27570">METTKEMYADAGEFYDVMSGRLWERRKNFLEALSHVADVEGAVLDIGAGTGHGVVAAAEVLPGVDIFAVEPSPTMRAVLVSRIMQTEGLQRRVTVIPSTFEAAELPERVRAVLFLACIGLMDDAARRAFWARLAPHMSPGGLVLFDVMMIDKPQPVEKIHVAEVAMGQNTYHAWAEGIPVDDLREKWVSTYQIVRNNVVILERHAEYTWQTISLDDVAHEAEPYGFVFERQTEDTMIPSGILRKVAM</sequence>
<dbReference type="Gene3D" id="3.40.50.150">
    <property type="entry name" value="Vaccinia Virus protein VP39"/>
    <property type="match status" value="1"/>
</dbReference>
<dbReference type="Proteomes" id="UP000182680">
    <property type="component" value="Unassembled WGS sequence"/>
</dbReference>
<protein>
    <submittedName>
        <fullName evidence="2">Mycolic acid cyclopropane synthetase</fullName>
    </submittedName>
</protein>
<dbReference type="EMBL" id="FPIW01000012">
    <property type="protein sequence ID" value="SFW36268.1"/>
    <property type="molecule type" value="Genomic_DNA"/>
</dbReference>
<feature type="domain" description="Methyltransferase" evidence="1">
    <location>
        <begin position="43"/>
        <end position="141"/>
    </location>
</feature>
<organism evidence="2 3">
    <name type="scientific">Desulfovibrio desulfuricans</name>
    <dbReference type="NCBI Taxonomy" id="876"/>
    <lineage>
        <taxon>Bacteria</taxon>
        <taxon>Pseudomonadati</taxon>
        <taxon>Thermodesulfobacteriota</taxon>
        <taxon>Desulfovibrionia</taxon>
        <taxon>Desulfovibrionales</taxon>
        <taxon>Desulfovibrionaceae</taxon>
        <taxon>Desulfovibrio</taxon>
    </lineage>
</organism>
<dbReference type="Pfam" id="PF13649">
    <property type="entry name" value="Methyltransf_25"/>
    <property type="match status" value="1"/>
</dbReference>